<evidence type="ECO:0000313" key="2">
    <source>
        <dbReference type="Proteomes" id="UP000799754"/>
    </source>
</evidence>
<organism evidence="1 2">
    <name type="scientific">Macroventuria anomochaeta</name>
    <dbReference type="NCBI Taxonomy" id="301207"/>
    <lineage>
        <taxon>Eukaryota</taxon>
        <taxon>Fungi</taxon>
        <taxon>Dikarya</taxon>
        <taxon>Ascomycota</taxon>
        <taxon>Pezizomycotina</taxon>
        <taxon>Dothideomycetes</taxon>
        <taxon>Pleosporomycetidae</taxon>
        <taxon>Pleosporales</taxon>
        <taxon>Pleosporineae</taxon>
        <taxon>Didymellaceae</taxon>
        <taxon>Macroventuria</taxon>
    </lineage>
</organism>
<sequence>MSKGFLRVKGTQIVDSDDESVNLRGTALGGWLNMENFLVGYSGNESGVRAAMLKVMGRDDYDFFFDRWLYHFFTEKDVTFLKSLKLNCLRLPFNHRHFEDDMNPRVLKETGFKHLDRVIRLCSENQIYTVLDMHTSPGGQNQDQHCDNNTSHAALWEYKDHQDRVVWLWEQIAHRYKDNPWIAGYNLLNEPADSEGTRVANLYTRLEKSIRAVDPQHMLFIDGNTYGMEFNAFHGILPNTIYSIHDYSMMAFSIGETYRGTPQQKQKLDQQLERKCQYQHHHSLPIWNGEFGVTWATPNDENPDAVNDCRQMLMLQQLRNYEKAGIPWSMWSYKDVALMGLMHPAPNSAYQQLIAPFLERKRRTQVDWTGASEAAEIENLINPLVKWIDSVSPTATKTYPLHWSTKQHIFRNVIQTFLASSFTNEFAELFREKTRDELEELAASWSFDGCVAHDQLVELLRNKAYIPE</sequence>
<proteinExistence type="predicted"/>
<comment type="caution">
    <text evidence="1">The sequence shown here is derived from an EMBL/GenBank/DDBJ whole genome shotgun (WGS) entry which is preliminary data.</text>
</comment>
<reference evidence="1" key="1">
    <citation type="journal article" date="2020" name="Stud. Mycol.">
        <title>101 Dothideomycetes genomes: a test case for predicting lifestyles and emergence of pathogens.</title>
        <authorList>
            <person name="Haridas S."/>
            <person name="Albert R."/>
            <person name="Binder M."/>
            <person name="Bloem J."/>
            <person name="Labutti K."/>
            <person name="Salamov A."/>
            <person name="Andreopoulos B."/>
            <person name="Baker S."/>
            <person name="Barry K."/>
            <person name="Bills G."/>
            <person name="Bluhm B."/>
            <person name="Cannon C."/>
            <person name="Castanera R."/>
            <person name="Culley D."/>
            <person name="Daum C."/>
            <person name="Ezra D."/>
            <person name="Gonzalez J."/>
            <person name="Henrissat B."/>
            <person name="Kuo A."/>
            <person name="Liang C."/>
            <person name="Lipzen A."/>
            <person name="Lutzoni F."/>
            <person name="Magnuson J."/>
            <person name="Mondo S."/>
            <person name="Nolan M."/>
            <person name="Ohm R."/>
            <person name="Pangilinan J."/>
            <person name="Park H.-J."/>
            <person name="Ramirez L."/>
            <person name="Alfaro M."/>
            <person name="Sun H."/>
            <person name="Tritt A."/>
            <person name="Yoshinaga Y."/>
            <person name="Zwiers L.-H."/>
            <person name="Turgeon B."/>
            <person name="Goodwin S."/>
            <person name="Spatafora J."/>
            <person name="Crous P."/>
            <person name="Grigoriev I."/>
        </authorList>
    </citation>
    <scope>NUCLEOTIDE SEQUENCE</scope>
    <source>
        <strain evidence="1">CBS 525.71</strain>
    </source>
</reference>
<accession>A0ACB6RHA0</accession>
<name>A0ACB6RHA0_9PLEO</name>
<evidence type="ECO:0000313" key="1">
    <source>
        <dbReference type="EMBL" id="KAF2621077.1"/>
    </source>
</evidence>
<dbReference type="EMBL" id="MU006766">
    <property type="protein sequence ID" value="KAF2621077.1"/>
    <property type="molecule type" value="Genomic_DNA"/>
</dbReference>
<keyword evidence="2" id="KW-1185">Reference proteome</keyword>
<gene>
    <name evidence="1" type="ORF">BU25DRAFT_355145</name>
</gene>
<protein>
    <submittedName>
        <fullName evidence="1">Glycoside hydrolase family 5 protein</fullName>
    </submittedName>
</protein>
<dbReference type="Proteomes" id="UP000799754">
    <property type="component" value="Unassembled WGS sequence"/>
</dbReference>
<keyword evidence="1" id="KW-0378">Hydrolase</keyword>